<dbReference type="AlphaFoldDB" id="A0A0L0FH59"/>
<feature type="non-terminal residue" evidence="9">
    <location>
        <position position="1"/>
    </location>
</feature>
<keyword evidence="6" id="KW-0472">Membrane</keyword>
<dbReference type="PANTHER" id="PTHR12763">
    <property type="match status" value="1"/>
</dbReference>
<evidence type="ECO:0000313" key="9">
    <source>
        <dbReference type="EMBL" id="KNC76102.1"/>
    </source>
</evidence>
<dbReference type="InterPro" id="IPR036869">
    <property type="entry name" value="J_dom_sf"/>
</dbReference>
<comment type="similarity">
    <text evidence="7">Belongs to the TIM14 family.</text>
</comment>
<keyword evidence="2" id="KW-0812">Transmembrane</keyword>
<protein>
    <recommendedName>
        <fullName evidence="8">J domain-containing protein</fullName>
    </recommendedName>
</protein>
<dbReference type="Proteomes" id="UP000054560">
    <property type="component" value="Unassembled WGS sequence"/>
</dbReference>
<evidence type="ECO:0000256" key="6">
    <source>
        <dbReference type="ARBA" id="ARBA00023136"/>
    </source>
</evidence>
<evidence type="ECO:0000313" key="10">
    <source>
        <dbReference type="Proteomes" id="UP000054560"/>
    </source>
</evidence>
<name>A0A0L0FH59_9EUKA</name>
<feature type="domain" description="J" evidence="8">
    <location>
        <begin position="61"/>
        <end position="113"/>
    </location>
</feature>
<evidence type="ECO:0000256" key="1">
    <source>
        <dbReference type="ARBA" id="ARBA00004434"/>
    </source>
</evidence>
<organism evidence="9 10">
    <name type="scientific">Sphaeroforma arctica JP610</name>
    <dbReference type="NCBI Taxonomy" id="667725"/>
    <lineage>
        <taxon>Eukaryota</taxon>
        <taxon>Ichthyosporea</taxon>
        <taxon>Ichthyophonida</taxon>
        <taxon>Sphaeroforma</taxon>
    </lineage>
</organism>
<evidence type="ECO:0000256" key="4">
    <source>
        <dbReference type="ARBA" id="ARBA00022989"/>
    </source>
</evidence>
<evidence type="ECO:0000256" key="3">
    <source>
        <dbReference type="ARBA" id="ARBA00022792"/>
    </source>
</evidence>
<dbReference type="FunFam" id="1.10.287.110:FF:000001">
    <property type="entry name" value="Import inner membrane translocase subunit tim14"/>
    <property type="match status" value="1"/>
</dbReference>
<dbReference type="EMBL" id="KQ243258">
    <property type="protein sequence ID" value="KNC76102.1"/>
    <property type="molecule type" value="Genomic_DNA"/>
</dbReference>
<dbReference type="OrthoDB" id="240298at2759"/>
<dbReference type="GO" id="GO:0001405">
    <property type="term" value="C:PAM complex, Tim23 associated import motor"/>
    <property type="evidence" value="ECO:0007669"/>
    <property type="project" value="TreeGrafter"/>
</dbReference>
<comment type="subcellular location">
    <subcellularLocation>
        <location evidence="1">Mitochondrion inner membrane</location>
        <topology evidence="1">Single-pass membrane protein</topology>
    </subcellularLocation>
</comment>
<keyword evidence="10" id="KW-1185">Reference proteome</keyword>
<dbReference type="RefSeq" id="XP_014150004.1">
    <property type="nucleotide sequence ID" value="XM_014294529.1"/>
</dbReference>
<evidence type="ECO:0000256" key="2">
    <source>
        <dbReference type="ARBA" id="ARBA00022692"/>
    </source>
</evidence>
<keyword evidence="3" id="KW-0999">Mitochondrion inner membrane</keyword>
<dbReference type="Gene3D" id="1.10.287.110">
    <property type="entry name" value="DnaJ domain"/>
    <property type="match status" value="1"/>
</dbReference>
<proteinExistence type="inferred from homology"/>
<dbReference type="GO" id="GO:0030150">
    <property type="term" value="P:protein import into mitochondrial matrix"/>
    <property type="evidence" value="ECO:0007669"/>
    <property type="project" value="TreeGrafter"/>
</dbReference>
<accession>A0A0L0FH59</accession>
<keyword evidence="4" id="KW-1133">Transmembrane helix</keyword>
<gene>
    <name evidence="9" type="ORF">SARC_11388</name>
</gene>
<dbReference type="PROSITE" id="PS50076">
    <property type="entry name" value="DNAJ_2"/>
    <property type="match status" value="1"/>
</dbReference>
<evidence type="ECO:0000256" key="5">
    <source>
        <dbReference type="ARBA" id="ARBA00023128"/>
    </source>
</evidence>
<dbReference type="CDD" id="cd06257">
    <property type="entry name" value="DnaJ"/>
    <property type="match status" value="1"/>
</dbReference>
<keyword evidence="5" id="KW-0496">Mitochondrion</keyword>
<dbReference type="GeneID" id="25911892"/>
<dbReference type="PANTHER" id="PTHR12763:SF28">
    <property type="entry name" value="GEO10507P1-RELATED"/>
    <property type="match status" value="1"/>
</dbReference>
<evidence type="ECO:0000256" key="7">
    <source>
        <dbReference type="ARBA" id="ARBA00038105"/>
    </source>
</evidence>
<dbReference type="GO" id="GO:0001671">
    <property type="term" value="F:ATPase activator activity"/>
    <property type="evidence" value="ECO:0007669"/>
    <property type="project" value="TreeGrafter"/>
</dbReference>
<sequence length="113" mass="12303">ASGPVVAGVAVAVGAYGLSTSLKLITRYSPVVAQKWDQLQKSNFARSYYKGGFEPEMNRREAGLVLGVSPSSDIKRVRDAHRRIMLANHPDRGGSPFLASKINEAKELFEKNA</sequence>
<evidence type="ECO:0000259" key="8">
    <source>
        <dbReference type="PROSITE" id="PS50076"/>
    </source>
</evidence>
<reference evidence="9 10" key="1">
    <citation type="submission" date="2011-02" db="EMBL/GenBank/DDBJ databases">
        <title>The Genome Sequence of Sphaeroforma arctica JP610.</title>
        <authorList>
            <consortium name="The Broad Institute Genome Sequencing Platform"/>
            <person name="Russ C."/>
            <person name="Cuomo C."/>
            <person name="Young S.K."/>
            <person name="Zeng Q."/>
            <person name="Gargeya S."/>
            <person name="Alvarado L."/>
            <person name="Berlin A."/>
            <person name="Chapman S.B."/>
            <person name="Chen Z."/>
            <person name="Freedman E."/>
            <person name="Gellesch M."/>
            <person name="Goldberg J."/>
            <person name="Griggs A."/>
            <person name="Gujja S."/>
            <person name="Heilman E."/>
            <person name="Heiman D."/>
            <person name="Howarth C."/>
            <person name="Mehta T."/>
            <person name="Neiman D."/>
            <person name="Pearson M."/>
            <person name="Roberts A."/>
            <person name="Saif S."/>
            <person name="Shea T."/>
            <person name="Shenoy N."/>
            <person name="Sisk P."/>
            <person name="Stolte C."/>
            <person name="Sykes S."/>
            <person name="White J."/>
            <person name="Yandava C."/>
            <person name="Burger G."/>
            <person name="Gray M.W."/>
            <person name="Holland P.W.H."/>
            <person name="King N."/>
            <person name="Lang F.B.F."/>
            <person name="Roger A.J."/>
            <person name="Ruiz-Trillo I."/>
            <person name="Haas B."/>
            <person name="Nusbaum C."/>
            <person name="Birren B."/>
        </authorList>
    </citation>
    <scope>NUCLEOTIDE SEQUENCE [LARGE SCALE GENOMIC DNA]</scope>
    <source>
        <strain evidence="9 10">JP610</strain>
    </source>
</reference>
<dbReference type="SUPFAM" id="SSF46565">
    <property type="entry name" value="Chaperone J-domain"/>
    <property type="match status" value="1"/>
</dbReference>
<dbReference type="STRING" id="667725.A0A0L0FH59"/>
<dbReference type="InterPro" id="IPR001623">
    <property type="entry name" value="DnaJ_domain"/>
</dbReference>
<dbReference type="eggNOG" id="KOG0723">
    <property type="taxonomic scope" value="Eukaryota"/>
</dbReference>